<dbReference type="SUPFAM" id="SSF58014">
    <property type="entry name" value="Coiled-coil domain of nucleotide exchange factor GrpE"/>
    <property type="match status" value="1"/>
</dbReference>
<gene>
    <name evidence="3 7" type="primary">grpE</name>
    <name evidence="7" type="ORF">GXN74_10710</name>
</gene>
<dbReference type="AlphaFoldDB" id="A0A7X5HX32"/>
<keyword evidence="6" id="KW-0175">Coiled coil</keyword>
<dbReference type="GO" id="GO:0005737">
    <property type="term" value="C:cytoplasm"/>
    <property type="evidence" value="ECO:0007669"/>
    <property type="project" value="UniProtKB-SubCell"/>
</dbReference>
<dbReference type="InterPro" id="IPR013805">
    <property type="entry name" value="GrpE_CC"/>
</dbReference>
<evidence type="ECO:0000313" key="8">
    <source>
        <dbReference type="Proteomes" id="UP000461585"/>
    </source>
</evidence>
<keyword evidence="2 3" id="KW-0143">Chaperone</keyword>
<dbReference type="EMBL" id="JAAEEH010000031">
    <property type="protein sequence ID" value="NDL68212.1"/>
    <property type="molecule type" value="Genomic_DNA"/>
</dbReference>
<evidence type="ECO:0000256" key="1">
    <source>
        <dbReference type="ARBA" id="ARBA00009054"/>
    </source>
</evidence>
<keyword evidence="3" id="KW-0963">Cytoplasm</keyword>
<name>A0A7X5HX32_9FIRM</name>
<dbReference type="GO" id="GO:0000774">
    <property type="term" value="F:adenyl-nucleotide exchange factor activity"/>
    <property type="evidence" value="ECO:0007669"/>
    <property type="project" value="InterPro"/>
</dbReference>
<dbReference type="Proteomes" id="UP000461585">
    <property type="component" value="Unassembled WGS sequence"/>
</dbReference>
<dbReference type="PRINTS" id="PR00773">
    <property type="entry name" value="GRPEPROTEIN"/>
</dbReference>
<dbReference type="HAMAP" id="MF_01151">
    <property type="entry name" value="GrpE"/>
    <property type="match status" value="1"/>
</dbReference>
<evidence type="ECO:0000256" key="2">
    <source>
        <dbReference type="ARBA" id="ARBA00023186"/>
    </source>
</evidence>
<dbReference type="GO" id="GO:0051082">
    <property type="term" value="F:unfolded protein binding"/>
    <property type="evidence" value="ECO:0007669"/>
    <property type="project" value="TreeGrafter"/>
</dbReference>
<evidence type="ECO:0000256" key="6">
    <source>
        <dbReference type="SAM" id="Coils"/>
    </source>
</evidence>
<dbReference type="Pfam" id="PF01025">
    <property type="entry name" value="GrpE"/>
    <property type="match status" value="1"/>
</dbReference>
<accession>A0A7X5HX32</accession>
<dbReference type="CDD" id="cd00446">
    <property type="entry name" value="GrpE"/>
    <property type="match status" value="1"/>
</dbReference>
<comment type="caution">
    <text evidence="7">The sequence shown here is derived from an EMBL/GenBank/DDBJ whole genome shotgun (WGS) entry which is preliminary data.</text>
</comment>
<organism evidence="7 8">
    <name type="scientific">Anaerotalea alkaliphila</name>
    <dbReference type="NCBI Taxonomy" id="2662126"/>
    <lineage>
        <taxon>Bacteria</taxon>
        <taxon>Bacillati</taxon>
        <taxon>Bacillota</taxon>
        <taxon>Clostridia</taxon>
        <taxon>Eubacteriales</taxon>
        <taxon>Anaerotalea</taxon>
    </lineage>
</organism>
<dbReference type="Gene3D" id="3.90.20.20">
    <property type="match status" value="1"/>
</dbReference>
<dbReference type="PROSITE" id="PS01071">
    <property type="entry name" value="GRPE"/>
    <property type="match status" value="1"/>
</dbReference>
<keyword evidence="3 4" id="KW-0346">Stress response</keyword>
<dbReference type="GO" id="GO:0051087">
    <property type="term" value="F:protein-folding chaperone binding"/>
    <property type="evidence" value="ECO:0007669"/>
    <property type="project" value="InterPro"/>
</dbReference>
<dbReference type="GO" id="GO:0006457">
    <property type="term" value="P:protein folding"/>
    <property type="evidence" value="ECO:0007669"/>
    <property type="project" value="InterPro"/>
</dbReference>
<dbReference type="PANTHER" id="PTHR21237:SF23">
    <property type="entry name" value="GRPE PROTEIN HOMOLOG, MITOCHONDRIAL"/>
    <property type="match status" value="1"/>
</dbReference>
<dbReference type="PANTHER" id="PTHR21237">
    <property type="entry name" value="GRPE PROTEIN"/>
    <property type="match status" value="1"/>
</dbReference>
<dbReference type="NCBIfam" id="NF010738">
    <property type="entry name" value="PRK14140.1"/>
    <property type="match status" value="1"/>
</dbReference>
<dbReference type="Gene3D" id="2.30.22.10">
    <property type="entry name" value="Head domain of nucleotide exchange factor GrpE"/>
    <property type="match status" value="1"/>
</dbReference>
<protein>
    <recommendedName>
        <fullName evidence="3 4">Protein GrpE</fullName>
    </recommendedName>
    <alternativeName>
        <fullName evidence="3">HSP-70 cofactor</fullName>
    </alternativeName>
</protein>
<sequence length="192" mass="22060">MEKQTEEILEQVAAEEAAEAQAEQMDEVEIVNEHDPTDRELELMRKNKEQEEAIRELTDRVQRTMAEFDNFRKRTAKEKAAMVDLGARDVLEKLLPVVDNFERALDAIPEEERGGALAQGVDMIYKQMVCVLEDVGVAEIDAMHQEFDPNLHNAVQHEHNEEYDENTVAAVYLKGYTYKDTVIRHSMVKVVN</sequence>
<reference evidence="7 8" key="1">
    <citation type="submission" date="2020-01" db="EMBL/GenBank/DDBJ databases">
        <title>Anaeroalcalibacter tamaniensis gen. nov., sp. nov., moderately halophilic strictly anaerobic fermenter bacterium from mud volcano of Taman peninsula.</title>
        <authorList>
            <person name="Frolova A."/>
            <person name="Merkel A.Y."/>
            <person name="Slobodkin A.I."/>
        </authorList>
    </citation>
    <scope>NUCLEOTIDE SEQUENCE [LARGE SCALE GENOMIC DNA]</scope>
    <source>
        <strain evidence="7 8">F-3ap</strain>
    </source>
</reference>
<evidence type="ECO:0000256" key="5">
    <source>
        <dbReference type="RuleBase" id="RU004478"/>
    </source>
</evidence>
<dbReference type="InterPro" id="IPR000740">
    <property type="entry name" value="GrpE"/>
</dbReference>
<evidence type="ECO:0000256" key="4">
    <source>
        <dbReference type="RuleBase" id="RU000639"/>
    </source>
</evidence>
<comment type="subcellular location">
    <subcellularLocation>
        <location evidence="3">Cytoplasm</location>
    </subcellularLocation>
</comment>
<comment type="subunit">
    <text evidence="3">Homodimer.</text>
</comment>
<keyword evidence="8" id="KW-1185">Reference proteome</keyword>
<dbReference type="RefSeq" id="WP_162370937.1">
    <property type="nucleotide sequence ID" value="NZ_JAAEEH010000031.1"/>
</dbReference>
<comment type="similarity">
    <text evidence="1 3 5">Belongs to the GrpE family.</text>
</comment>
<evidence type="ECO:0000313" key="7">
    <source>
        <dbReference type="EMBL" id="NDL68212.1"/>
    </source>
</evidence>
<comment type="function">
    <text evidence="3 4">Participates actively in the response to hyperosmotic and heat shock by preventing the aggregation of stress-denatured proteins, in association with DnaK and GrpE. It is the nucleotide exchange factor for DnaK and may function as a thermosensor. Unfolded proteins bind initially to DnaJ; upon interaction with the DnaJ-bound protein, DnaK hydrolyzes its bound ATP, resulting in the formation of a stable complex. GrpE releases ADP from DnaK; ATP binding to DnaK triggers the release of the substrate protein, thus completing the reaction cycle. Several rounds of ATP-dependent interactions between DnaJ, DnaK and GrpE are required for fully efficient folding.</text>
</comment>
<feature type="coiled-coil region" evidence="6">
    <location>
        <begin position="40"/>
        <end position="74"/>
    </location>
</feature>
<proteinExistence type="inferred from homology"/>
<evidence type="ECO:0000256" key="3">
    <source>
        <dbReference type="HAMAP-Rule" id="MF_01151"/>
    </source>
</evidence>
<dbReference type="GO" id="GO:0042803">
    <property type="term" value="F:protein homodimerization activity"/>
    <property type="evidence" value="ECO:0007669"/>
    <property type="project" value="InterPro"/>
</dbReference>
<dbReference type="InterPro" id="IPR009012">
    <property type="entry name" value="GrpE_head"/>
</dbReference>
<dbReference type="SUPFAM" id="SSF51064">
    <property type="entry name" value="Head domain of nucleotide exchange factor GrpE"/>
    <property type="match status" value="1"/>
</dbReference>